<keyword evidence="5" id="KW-0809">Transit peptide</keyword>
<accession>A0ABP8NQ27</accession>
<evidence type="ECO:0000256" key="8">
    <source>
        <dbReference type="ARBA" id="ARBA00047599"/>
    </source>
</evidence>
<reference evidence="13" key="1">
    <citation type="journal article" date="2019" name="Int. J. Syst. Evol. Microbiol.">
        <title>The Global Catalogue of Microorganisms (GCM) 10K type strain sequencing project: providing services to taxonomists for standard genome sequencing and annotation.</title>
        <authorList>
            <consortium name="The Broad Institute Genomics Platform"/>
            <consortium name="The Broad Institute Genome Sequencing Center for Infectious Disease"/>
            <person name="Wu L."/>
            <person name="Ma J."/>
        </authorList>
    </citation>
    <scope>NUCLEOTIDE SEQUENCE [LARGE SCALE GENOMIC DNA]</scope>
    <source>
        <strain evidence="13">JCM 32105</strain>
    </source>
</reference>
<comment type="caution">
    <text evidence="12">The sequence shown here is derived from an EMBL/GenBank/DDBJ whole genome shotgun (WGS) entry which is preliminary data.</text>
</comment>
<dbReference type="Proteomes" id="UP001500067">
    <property type="component" value="Unassembled WGS sequence"/>
</dbReference>
<dbReference type="PANTHER" id="PTHR43706">
    <property type="entry name" value="NADH DEHYDROGENASE"/>
    <property type="match status" value="1"/>
</dbReference>
<keyword evidence="9" id="KW-0812">Transmembrane</keyword>
<keyword evidence="6" id="KW-0560">Oxidoreductase</keyword>
<protein>
    <recommendedName>
        <fullName evidence="2">NADH:ubiquinone reductase (non-electrogenic)</fullName>
        <ecNumber evidence="2">1.6.5.9</ecNumber>
    </recommendedName>
</protein>
<keyword evidence="9" id="KW-0472">Membrane</keyword>
<keyword evidence="13" id="KW-1185">Reference proteome</keyword>
<evidence type="ECO:0000256" key="9">
    <source>
        <dbReference type="SAM" id="Phobius"/>
    </source>
</evidence>
<feature type="domain" description="External alternative NADH-ubiquinone oxidoreductase-like C-terminal" evidence="11">
    <location>
        <begin position="347"/>
        <end position="401"/>
    </location>
</feature>
<evidence type="ECO:0000256" key="4">
    <source>
        <dbReference type="ARBA" id="ARBA00022827"/>
    </source>
</evidence>
<evidence type="ECO:0000256" key="2">
    <source>
        <dbReference type="ARBA" id="ARBA00012637"/>
    </source>
</evidence>
<dbReference type="InterPro" id="IPR036188">
    <property type="entry name" value="FAD/NAD-bd_sf"/>
</dbReference>
<organism evidence="12 13">
    <name type="scientific">Nemorincola caseinilytica</name>
    <dbReference type="NCBI Taxonomy" id="2054315"/>
    <lineage>
        <taxon>Bacteria</taxon>
        <taxon>Pseudomonadati</taxon>
        <taxon>Bacteroidota</taxon>
        <taxon>Chitinophagia</taxon>
        <taxon>Chitinophagales</taxon>
        <taxon>Chitinophagaceae</taxon>
        <taxon>Nemorincola</taxon>
    </lineage>
</organism>
<keyword evidence="7" id="KW-0520">NAD</keyword>
<dbReference type="InterPro" id="IPR054585">
    <property type="entry name" value="NDH2-like_C"/>
</dbReference>
<dbReference type="InterPro" id="IPR045024">
    <property type="entry name" value="NDH-2"/>
</dbReference>
<gene>
    <name evidence="12" type="ORF">GCM10023093_28960</name>
</gene>
<evidence type="ECO:0000313" key="13">
    <source>
        <dbReference type="Proteomes" id="UP001500067"/>
    </source>
</evidence>
<evidence type="ECO:0000256" key="5">
    <source>
        <dbReference type="ARBA" id="ARBA00022946"/>
    </source>
</evidence>
<feature type="transmembrane region" description="Helical" evidence="9">
    <location>
        <begin position="370"/>
        <end position="386"/>
    </location>
</feature>
<dbReference type="PANTHER" id="PTHR43706:SF47">
    <property type="entry name" value="EXTERNAL NADH-UBIQUINONE OXIDOREDUCTASE 1, MITOCHONDRIAL-RELATED"/>
    <property type="match status" value="1"/>
</dbReference>
<keyword evidence="9" id="KW-1133">Transmembrane helix</keyword>
<evidence type="ECO:0000256" key="6">
    <source>
        <dbReference type="ARBA" id="ARBA00023002"/>
    </source>
</evidence>
<dbReference type="SUPFAM" id="SSF51905">
    <property type="entry name" value="FAD/NAD(P)-binding domain"/>
    <property type="match status" value="2"/>
</dbReference>
<evidence type="ECO:0000259" key="10">
    <source>
        <dbReference type="Pfam" id="PF07992"/>
    </source>
</evidence>
<evidence type="ECO:0000313" key="12">
    <source>
        <dbReference type="EMBL" id="GAA4469451.1"/>
    </source>
</evidence>
<dbReference type="RefSeq" id="WP_345084723.1">
    <property type="nucleotide sequence ID" value="NZ_BAABFA010000023.1"/>
</dbReference>
<comment type="similarity">
    <text evidence="1">Belongs to the NADH dehydrogenase family.</text>
</comment>
<name>A0ABP8NQ27_9BACT</name>
<evidence type="ECO:0000256" key="1">
    <source>
        <dbReference type="ARBA" id="ARBA00005272"/>
    </source>
</evidence>
<comment type="catalytic activity">
    <reaction evidence="8">
        <text>a quinone + NADH + H(+) = a quinol + NAD(+)</text>
        <dbReference type="Rhea" id="RHEA:46160"/>
        <dbReference type="ChEBI" id="CHEBI:15378"/>
        <dbReference type="ChEBI" id="CHEBI:24646"/>
        <dbReference type="ChEBI" id="CHEBI:57540"/>
        <dbReference type="ChEBI" id="CHEBI:57945"/>
        <dbReference type="ChEBI" id="CHEBI:132124"/>
        <dbReference type="EC" id="1.6.5.9"/>
    </reaction>
</comment>
<dbReference type="PRINTS" id="PR00368">
    <property type="entry name" value="FADPNR"/>
</dbReference>
<dbReference type="Gene3D" id="3.50.50.100">
    <property type="match status" value="1"/>
</dbReference>
<dbReference type="EMBL" id="BAABFA010000023">
    <property type="protein sequence ID" value="GAA4469451.1"/>
    <property type="molecule type" value="Genomic_DNA"/>
</dbReference>
<proteinExistence type="inferred from homology"/>
<dbReference type="Pfam" id="PF22366">
    <property type="entry name" value="NDH2_C"/>
    <property type="match status" value="1"/>
</dbReference>
<sequence length="433" mass="47887">MKKKLVILGGGFAGLQLAKRMKHTGYEVLLIDHNNFHQFQPLFYQVATGRLEPSAISFPLRKVFQHEKHVHIRISEILSVDTAAQKVVTADGEHAYDVLVIATGCTTNFFGNKNFERYCFPMKSTGEAVELRNRILLNFEDALSAPAEQQEEIMNIVIAGGGPTGVELAGSLAEMKKYILPRDYPDMDFSRLAIYLVEGGPNTLQAMSEASRVKSKQYLEDMGVHVLTNALAADYDGHTLKLKDGREIKTRTMIWSAGITGNIPAGLPAESIVRGGRIKVDGYNKAEGTDNVYALGDIAYMEADAGYPKGHPQVANVAINQAKLLADNLKDTLKGKPMKAFIYRSPGSMATVGKHKAVVDLPFISFQGRLAWFTWMFLHLMLILSVRNKFFIFINWAISYFTNDTTLRLILRPGRKEQGDLSPTLSKGEGGGV</sequence>
<dbReference type="InterPro" id="IPR023753">
    <property type="entry name" value="FAD/NAD-binding_dom"/>
</dbReference>
<feature type="domain" description="FAD/NAD(P)-binding" evidence="10">
    <location>
        <begin position="4"/>
        <end position="322"/>
    </location>
</feature>
<evidence type="ECO:0000256" key="3">
    <source>
        <dbReference type="ARBA" id="ARBA00022630"/>
    </source>
</evidence>
<evidence type="ECO:0000259" key="11">
    <source>
        <dbReference type="Pfam" id="PF22366"/>
    </source>
</evidence>
<evidence type="ECO:0000256" key="7">
    <source>
        <dbReference type="ARBA" id="ARBA00023027"/>
    </source>
</evidence>
<keyword evidence="3" id="KW-0285">Flavoprotein</keyword>
<dbReference type="PRINTS" id="PR00411">
    <property type="entry name" value="PNDRDTASEI"/>
</dbReference>
<dbReference type="EC" id="1.6.5.9" evidence="2"/>
<keyword evidence="4" id="KW-0274">FAD</keyword>
<dbReference type="Pfam" id="PF07992">
    <property type="entry name" value="Pyr_redox_2"/>
    <property type="match status" value="1"/>
</dbReference>